<sequence>MPINFLSGLDLIAALDVRNVEAHLADAVEGCTACATTSRPGAGCPAGIAARIRTDAGLGTAPSSLTAIEIIDKLLALRRSPEPEGSDA</sequence>
<proteinExistence type="predicted"/>
<keyword evidence="2" id="KW-1185">Reference proteome</keyword>
<name>A0ABS0CDY5_9NOCA</name>
<comment type="caution">
    <text evidence="1">The sequence shown here is derived from an EMBL/GenBank/DDBJ whole genome shotgun (WGS) entry which is preliminary data.</text>
</comment>
<dbReference type="EMBL" id="JADLRE010000019">
    <property type="protein sequence ID" value="MBF6228101.1"/>
    <property type="molecule type" value="Genomic_DNA"/>
</dbReference>
<dbReference type="Proteomes" id="UP000807309">
    <property type="component" value="Unassembled WGS sequence"/>
</dbReference>
<gene>
    <name evidence="1" type="ORF">IU470_23720</name>
</gene>
<evidence type="ECO:0000313" key="1">
    <source>
        <dbReference type="EMBL" id="MBF6228101.1"/>
    </source>
</evidence>
<dbReference type="RefSeq" id="WP_195035034.1">
    <property type="nucleotide sequence ID" value="NZ_JADLRE010000019.1"/>
</dbReference>
<protein>
    <submittedName>
        <fullName evidence="1">Uncharacterized protein</fullName>
    </submittedName>
</protein>
<organism evidence="1 2">
    <name type="scientific">Nocardia abscessus</name>
    <dbReference type="NCBI Taxonomy" id="120957"/>
    <lineage>
        <taxon>Bacteria</taxon>
        <taxon>Bacillati</taxon>
        <taxon>Actinomycetota</taxon>
        <taxon>Actinomycetes</taxon>
        <taxon>Mycobacteriales</taxon>
        <taxon>Nocardiaceae</taxon>
        <taxon>Nocardia</taxon>
    </lineage>
</organism>
<accession>A0ABS0CDY5</accession>
<reference evidence="1 2" key="1">
    <citation type="submission" date="2020-10" db="EMBL/GenBank/DDBJ databases">
        <title>Identification of Nocardia species via Next-generation sequencing and recognition of intraspecies genetic diversity.</title>
        <authorList>
            <person name="Li P."/>
            <person name="Li P."/>
            <person name="Lu B."/>
        </authorList>
    </citation>
    <scope>NUCLEOTIDE SEQUENCE [LARGE SCALE GENOMIC DNA]</scope>
    <source>
        <strain evidence="1 2">N-11</strain>
    </source>
</reference>
<evidence type="ECO:0000313" key="2">
    <source>
        <dbReference type="Proteomes" id="UP000807309"/>
    </source>
</evidence>